<comment type="similarity">
    <text evidence="1">Belongs to the peptidase S16 family.</text>
</comment>
<dbReference type="GO" id="GO:0004252">
    <property type="term" value="F:serine-type endopeptidase activity"/>
    <property type="evidence" value="ECO:0007669"/>
    <property type="project" value="UniProtKB-UniRule"/>
</dbReference>
<accession>A0A852VRY6</accession>
<dbReference type="GO" id="GO:0006508">
    <property type="term" value="P:proteolysis"/>
    <property type="evidence" value="ECO:0007669"/>
    <property type="project" value="UniProtKB-KW"/>
</dbReference>
<dbReference type="GO" id="GO:0005524">
    <property type="term" value="F:ATP binding"/>
    <property type="evidence" value="ECO:0007669"/>
    <property type="project" value="InterPro"/>
</dbReference>
<sequence>MLDESSQPPRSERIARHVLVVAVLFLIVSLLGSFIKVPYAVESPGPVTDTLGDLDDGTQLVRVEGAKTYPTDGHLYFTTVRILGGPDRHISVWEWVSGHLDSDSRVVPEESVFGEDRSAEEVEELNSALMEGSQHTSIAVALRSLDKKVGQENVVARVAKGMPADGALQLEDVVLSVDGERPGSLEELVDAIGDREVGDEVTLVVRRDGSKKSVTLQAADIGNDRAGIGVVLEPKYDYPFEVRIDAGHVGGPSAGMMFALAVRDRLTPGAMTKGESVAGTGTISDSGKVGPIGGIAQKMVGAHEGGADWFLAPDANCSDVVGHVPDELGVVAVETYDEAVTAVESIAKGETSDLPTCEDRQAAKD</sequence>
<evidence type="ECO:0000256" key="2">
    <source>
        <dbReference type="SAM" id="Phobius"/>
    </source>
</evidence>
<keyword evidence="5" id="KW-1185">Reference proteome</keyword>
<keyword evidence="1" id="KW-0378">Hydrolase</keyword>
<feature type="active site" evidence="1">
    <location>
        <position position="298"/>
    </location>
</feature>
<dbReference type="PROSITE" id="PS51786">
    <property type="entry name" value="LON_PROTEOLYTIC"/>
    <property type="match status" value="1"/>
</dbReference>
<dbReference type="Pfam" id="PF13180">
    <property type="entry name" value="PDZ_2"/>
    <property type="match status" value="1"/>
</dbReference>
<dbReference type="AlphaFoldDB" id="A0A852VRY6"/>
<dbReference type="SUPFAM" id="SSF50156">
    <property type="entry name" value="PDZ domain-like"/>
    <property type="match status" value="1"/>
</dbReference>
<keyword evidence="1" id="KW-0645">Protease</keyword>
<dbReference type="PANTHER" id="PTHR10046">
    <property type="entry name" value="ATP DEPENDENT LON PROTEASE FAMILY MEMBER"/>
    <property type="match status" value="1"/>
</dbReference>
<keyword evidence="2" id="KW-0812">Transmembrane</keyword>
<dbReference type="EMBL" id="JACCAE010000001">
    <property type="protein sequence ID" value="NYF97463.1"/>
    <property type="molecule type" value="Genomic_DNA"/>
</dbReference>
<dbReference type="InterPro" id="IPR020568">
    <property type="entry name" value="Ribosomal_Su5_D2-typ_SF"/>
</dbReference>
<keyword evidence="2" id="KW-0472">Membrane</keyword>
<feature type="transmembrane region" description="Helical" evidence="2">
    <location>
        <begin position="14"/>
        <end position="35"/>
    </location>
</feature>
<dbReference type="InterPro" id="IPR014721">
    <property type="entry name" value="Ribsml_uS5_D2-typ_fold_subgr"/>
</dbReference>
<dbReference type="SUPFAM" id="SSF54211">
    <property type="entry name" value="Ribosomal protein S5 domain 2-like"/>
    <property type="match status" value="1"/>
</dbReference>
<proteinExistence type="inferred from homology"/>
<dbReference type="InterPro" id="IPR001478">
    <property type="entry name" value="PDZ"/>
</dbReference>
<gene>
    <name evidence="4" type="ORF">BJY20_000855</name>
</gene>
<comment type="catalytic activity">
    <reaction evidence="1">
        <text>Hydrolysis of proteins in presence of ATP.</text>
        <dbReference type="EC" id="3.4.21.53"/>
    </reaction>
</comment>
<feature type="domain" description="Lon proteolytic" evidence="3">
    <location>
        <begin position="245"/>
        <end position="346"/>
    </location>
</feature>
<dbReference type="Pfam" id="PF05362">
    <property type="entry name" value="Lon_C"/>
    <property type="match status" value="1"/>
</dbReference>
<dbReference type="Gene3D" id="2.30.42.10">
    <property type="match status" value="1"/>
</dbReference>
<name>A0A852VRY6_9MICO</name>
<keyword evidence="2" id="KW-1133">Transmembrane helix</keyword>
<dbReference type="InterPro" id="IPR036034">
    <property type="entry name" value="PDZ_sf"/>
</dbReference>
<dbReference type="GO" id="GO:0030163">
    <property type="term" value="P:protein catabolic process"/>
    <property type="evidence" value="ECO:0007669"/>
    <property type="project" value="InterPro"/>
</dbReference>
<dbReference type="EC" id="3.4.21.53" evidence="1"/>
<dbReference type="Gene3D" id="3.30.230.10">
    <property type="match status" value="1"/>
</dbReference>
<feature type="active site" evidence="1">
    <location>
        <position position="253"/>
    </location>
</feature>
<comment type="caution">
    <text evidence="4">The sequence shown here is derived from an EMBL/GenBank/DDBJ whole genome shotgun (WGS) entry which is preliminary data.</text>
</comment>
<evidence type="ECO:0000313" key="4">
    <source>
        <dbReference type="EMBL" id="NYF97463.1"/>
    </source>
</evidence>
<evidence type="ECO:0000313" key="5">
    <source>
        <dbReference type="Proteomes" id="UP000554054"/>
    </source>
</evidence>
<keyword evidence="1" id="KW-0720">Serine protease</keyword>
<dbReference type="GO" id="GO:0004176">
    <property type="term" value="F:ATP-dependent peptidase activity"/>
    <property type="evidence" value="ECO:0007669"/>
    <property type="project" value="UniProtKB-UniRule"/>
</dbReference>
<evidence type="ECO:0000256" key="1">
    <source>
        <dbReference type="PROSITE-ProRule" id="PRU01122"/>
    </source>
</evidence>
<dbReference type="RefSeq" id="WP_185990397.1">
    <property type="nucleotide sequence ID" value="NZ_JACCAE010000001.1"/>
</dbReference>
<dbReference type="Proteomes" id="UP000554054">
    <property type="component" value="Unassembled WGS sequence"/>
</dbReference>
<evidence type="ECO:0000259" key="3">
    <source>
        <dbReference type="PROSITE" id="PS51786"/>
    </source>
</evidence>
<reference evidence="4 5" key="1">
    <citation type="submission" date="2020-07" db="EMBL/GenBank/DDBJ databases">
        <title>Sequencing the genomes of 1000 actinobacteria strains.</title>
        <authorList>
            <person name="Klenk H.-P."/>
        </authorList>
    </citation>
    <scope>NUCLEOTIDE SEQUENCE [LARGE SCALE GENOMIC DNA]</scope>
    <source>
        <strain evidence="4 5">DSM 26154</strain>
    </source>
</reference>
<dbReference type="InterPro" id="IPR027065">
    <property type="entry name" value="Lon_Prtase"/>
</dbReference>
<dbReference type="InterPro" id="IPR008269">
    <property type="entry name" value="Lon_proteolytic"/>
</dbReference>
<dbReference type="SMART" id="SM00228">
    <property type="entry name" value="PDZ"/>
    <property type="match status" value="1"/>
</dbReference>
<organism evidence="4 5">
    <name type="scientific">Janibacter cremeus</name>
    <dbReference type="NCBI Taxonomy" id="1285192"/>
    <lineage>
        <taxon>Bacteria</taxon>
        <taxon>Bacillati</taxon>
        <taxon>Actinomycetota</taxon>
        <taxon>Actinomycetes</taxon>
        <taxon>Micrococcales</taxon>
        <taxon>Intrasporangiaceae</taxon>
        <taxon>Janibacter</taxon>
    </lineage>
</organism>
<protein>
    <recommendedName>
        <fullName evidence="1">endopeptidase La</fullName>
        <ecNumber evidence="1">3.4.21.53</ecNumber>
    </recommendedName>
</protein>